<evidence type="ECO:0000256" key="1">
    <source>
        <dbReference type="SAM" id="Phobius"/>
    </source>
</evidence>
<dbReference type="RefSeq" id="WP_144019525.1">
    <property type="nucleotide sequence ID" value="NZ_FUYC01000033.1"/>
</dbReference>
<dbReference type="Proteomes" id="UP000190027">
    <property type="component" value="Unassembled WGS sequence"/>
</dbReference>
<feature type="domain" description="AB hydrolase-1" evidence="2">
    <location>
        <begin position="82"/>
        <end position="220"/>
    </location>
</feature>
<feature type="transmembrane region" description="Helical" evidence="1">
    <location>
        <begin position="43"/>
        <end position="65"/>
    </location>
</feature>
<evidence type="ECO:0000313" key="3">
    <source>
        <dbReference type="EMBL" id="SKA97343.1"/>
    </source>
</evidence>
<dbReference type="STRING" id="1121449.SAMN02745704_02842"/>
<dbReference type="EMBL" id="FUYC01000033">
    <property type="protein sequence ID" value="SKA97343.1"/>
    <property type="molecule type" value="Genomic_DNA"/>
</dbReference>
<evidence type="ECO:0000313" key="4">
    <source>
        <dbReference type="Proteomes" id="UP000190027"/>
    </source>
</evidence>
<reference evidence="3 4" key="1">
    <citation type="submission" date="2017-02" db="EMBL/GenBank/DDBJ databases">
        <authorList>
            <person name="Peterson S.W."/>
        </authorList>
    </citation>
    <scope>NUCLEOTIDE SEQUENCE [LARGE SCALE GENOMIC DNA]</scope>
    <source>
        <strain evidence="3 4">DSM 16080</strain>
    </source>
</reference>
<proteinExistence type="predicted"/>
<name>A0A1T4Y6Q6_9BACT</name>
<keyword evidence="1" id="KW-0812">Transmembrane</keyword>
<organism evidence="3 4">
    <name type="scientific">Paucidesulfovibrio gracilis DSM 16080</name>
    <dbReference type="NCBI Taxonomy" id="1121449"/>
    <lineage>
        <taxon>Bacteria</taxon>
        <taxon>Pseudomonadati</taxon>
        <taxon>Thermodesulfobacteriota</taxon>
        <taxon>Desulfovibrionia</taxon>
        <taxon>Desulfovibrionales</taxon>
        <taxon>Desulfovibrionaceae</taxon>
        <taxon>Paucidesulfovibrio</taxon>
    </lineage>
</organism>
<dbReference type="GO" id="GO:0016787">
    <property type="term" value="F:hydrolase activity"/>
    <property type="evidence" value="ECO:0007669"/>
    <property type="project" value="UniProtKB-KW"/>
</dbReference>
<accession>A0A1T4Y6Q6</accession>
<keyword evidence="1" id="KW-0472">Membrane</keyword>
<sequence length="289" mass="31962">MNMLLFLVLFIVLIFPGLCYLVSIASNALRGNLERIADESGGLWLGVLAGWFNAMGATVLISLSYPFQRLLRRRGGGTGTPVVLIHGLYHNPAAWLLFARWLERRGYGNSYTVGYGSFTTVFSEIVQEAGRVVDQALESNPGQRVLLCGHSLGGLVCRALLAEKRFQGRIAGVATMGTPHRGSLLGHVAIGGLGRSLRPGSRVMRDLDELSEPRDVPRLALFTPLDNMVMPEQCLRVGREGWMEDRLPLRVSHVGMIYHRPLAERVVTFFRLAEAMSEWNGQGRDCDMP</sequence>
<evidence type="ECO:0000259" key="2">
    <source>
        <dbReference type="Pfam" id="PF12697"/>
    </source>
</evidence>
<dbReference type="Pfam" id="PF12697">
    <property type="entry name" value="Abhydrolase_6"/>
    <property type="match status" value="1"/>
</dbReference>
<dbReference type="AlphaFoldDB" id="A0A1T4Y6Q6"/>
<keyword evidence="4" id="KW-1185">Reference proteome</keyword>
<keyword evidence="1" id="KW-1133">Transmembrane helix</keyword>
<protein>
    <submittedName>
        <fullName evidence="3">Alpha/beta hydrolase family protein</fullName>
    </submittedName>
</protein>
<dbReference type="SUPFAM" id="SSF53474">
    <property type="entry name" value="alpha/beta-Hydrolases"/>
    <property type="match status" value="1"/>
</dbReference>
<dbReference type="InterPro" id="IPR029058">
    <property type="entry name" value="AB_hydrolase_fold"/>
</dbReference>
<gene>
    <name evidence="3" type="ORF">SAMN02745704_02842</name>
</gene>
<dbReference type="OrthoDB" id="275181at2"/>
<dbReference type="InterPro" id="IPR000073">
    <property type="entry name" value="AB_hydrolase_1"/>
</dbReference>
<keyword evidence="3" id="KW-0378">Hydrolase</keyword>
<dbReference type="PANTHER" id="PTHR37946">
    <property type="entry name" value="SLL1969 PROTEIN"/>
    <property type="match status" value="1"/>
</dbReference>
<dbReference type="Gene3D" id="3.40.50.1820">
    <property type="entry name" value="alpha/beta hydrolase"/>
    <property type="match status" value="1"/>
</dbReference>
<dbReference type="PANTHER" id="PTHR37946:SF1">
    <property type="entry name" value="SLL1969 PROTEIN"/>
    <property type="match status" value="1"/>
</dbReference>